<reference evidence="2" key="1">
    <citation type="journal article" date="2020" name="Stud. Mycol.">
        <title>101 Dothideomycetes genomes: a test case for predicting lifestyles and emergence of pathogens.</title>
        <authorList>
            <person name="Haridas S."/>
            <person name="Albert R."/>
            <person name="Binder M."/>
            <person name="Bloem J."/>
            <person name="Labutti K."/>
            <person name="Salamov A."/>
            <person name="Andreopoulos B."/>
            <person name="Baker S."/>
            <person name="Barry K."/>
            <person name="Bills G."/>
            <person name="Bluhm B."/>
            <person name="Cannon C."/>
            <person name="Castanera R."/>
            <person name="Culley D."/>
            <person name="Daum C."/>
            <person name="Ezra D."/>
            <person name="Gonzalez J."/>
            <person name="Henrissat B."/>
            <person name="Kuo A."/>
            <person name="Liang C."/>
            <person name="Lipzen A."/>
            <person name="Lutzoni F."/>
            <person name="Magnuson J."/>
            <person name="Mondo S."/>
            <person name="Nolan M."/>
            <person name="Ohm R."/>
            <person name="Pangilinan J."/>
            <person name="Park H.-J."/>
            <person name="Ramirez L."/>
            <person name="Alfaro M."/>
            <person name="Sun H."/>
            <person name="Tritt A."/>
            <person name="Yoshinaga Y."/>
            <person name="Zwiers L.-H."/>
            <person name="Turgeon B."/>
            <person name="Goodwin S."/>
            <person name="Spatafora J."/>
            <person name="Crous P."/>
            <person name="Grigoriev I."/>
        </authorList>
    </citation>
    <scope>NUCLEOTIDE SEQUENCE</scope>
    <source>
        <strain evidence="2">CBS 123094</strain>
    </source>
</reference>
<sequence length="120" mass="12999">MHPTTILASLFLAATSVLASPSSSLESRQVGTIYARFYADGGCHEPWLEDTVYVDDHVDTSCKNNGPSLQYGSVFFSANGASRTLRVYESANCNEGGRYYDLLPGVNNCFAQKAASSKFL</sequence>
<evidence type="ECO:0000313" key="3">
    <source>
        <dbReference type="Proteomes" id="UP000799779"/>
    </source>
</evidence>
<feature type="signal peptide" evidence="1">
    <location>
        <begin position="1"/>
        <end position="19"/>
    </location>
</feature>
<protein>
    <submittedName>
        <fullName evidence="2">Uncharacterized protein</fullName>
    </submittedName>
</protein>
<dbReference type="AlphaFoldDB" id="A0A6A5WFR8"/>
<organism evidence="2 3">
    <name type="scientific">Amniculicola lignicola CBS 123094</name>
    <dbReference type="NCBI Taxonomy" id="1392246"/>
    <lineage>
        <taxon>Eukaryota</taxon>
        <taxon>Fungi</taxon>
        <taxon>Dikarya</taxon>
        <taxon>Ascomycota</taxon>
        <taxon>Pezizomycotina</taxon>
        <taxon>Dothideomycetes</taxon>
        <taxon>Pleosporomycetidae</taxon>
        <taxon>Pleosporales</taxon>
        <taxon>Amniculicolaceae</taxon>
        <taxon>Amniculicola</taxon>
    </lineage>
</organism>
<gene>
    <name evidence="2" type="ORF">P154DRAFT_535876</name>
</gene>
<dbReference type="Proteomes" id="UP000799779">
    <property type="component" value="Unassembled WGS sequence"/>
</dbReference>
<name>A0A6A5WFR8_9PLEO</name>
<keyword evidence="1" id="KW-0732">Signal</keyword>
<dbReference type="EMBL" id="ML977599">
    <property type="protein sequence ID" value="KAF1999001.1"/>
    <property type="molecule type" value="Genomic_DNA"/>
</dbReference>
<proteinExistence type="predicted"/>
<keyword evidence="3" id="KW-1185">Reference proteome</keyword>
<evidence type="ECO:0000313" key="2">
    <source>
        <dbReference type="EMBL" id="KAF1999001.1"/>
    </source>
</evidence>
<evidence type="ECO:0000256" key="1">
    <source>
        <dbReference type="SAM" id="SignalP"/>
    </source>
</evidence>
<dbReference type="OrthoDB" id="3664114at2759"/>
<accession>A0A6A5WFR8</accession>
<feature type="chain" id="PRO_5025628800" evidence="1">
    <location>
        <begin position="20"/>
        <end position="120"/>
    </location>
</feature>